<gene>
    <name evidence="1" type="ORF">G3W53_31230</name>
</gene>
<sequence>GYYGRKPKAKLTPELMAFPVIKSEDFNQSFILLDENTGQPLINWPYELELESGLKMSGITDENGNTELISSDKEEVVNISVFEPDEFLDDDIN</sequence>
<dbReference type="AlphaFoldDB" id="A0A8T6QJ32"/>
<proteinExistence type="predicted"/>
<organism evidence="1 2">
    <name type="scientific">Escherichia coli</name>
    <dbReference type="NCBI Taxonomy" id="562"/>
    <lineage>
        <taxon>Bacteria</taxon>
        <taxon>Pseudomonadati</taxon>
        <taxon>Pseudomonadota</taxon>
        <taxon>Gammaproteobacteria</taxon>
        <taxon>Enterobacterales</taxon>
        <taxon>Enterobacteriaceae</taxon>
        <taxon>Escherichia</taxon>
    </lineage>
</organism>
<evidence type="ECO:0000313" key="1">
    <source>
        <dbReference type="EMBL" id="NEN74388.1"/>
    </source>
</evidence>
<feature type="non-terminal residue" evidence="1">
    <location>
        <position position="1"/>
    </location>
</feature>
<protein>
    <submittedName>
        <fullName evidence="1">Type VI secretion system tip protein VgrG</fullName>
    </submittedName>
</protein>
<name>A0A8T6QJ32_ECOLX</name>
<dbReference type="EMBL" id="JAAGYP010000759">
    <property type="protein sequence ID" value="NEN74388.1"/>
    <property type="molecule type" value="Genomic_DNA"/>
</dbReference>
<reference evidence="1 2" key="1">
    <citation type="submission" date="2020-02" db="EMBL/GenBank/DDBJ databases">
        <authorList>
            <person name="Subbiah M."/>
            <person name="Call D."/>
        </authorList>
    </citation>
    <scope>NUCLEOTIDE SEQUENCE [LARGE SCALE GENOMIC DNA]</scope>
    <source>
        <strain evidence="1 2">8375wB1</strain>
    </source>
</reference>
<dbReference type="Proteomes" id="UP000471360">
    <property type="component" value="Unassembled WGS sequence"/>
</dbReference>
<accession>A0A8T6QJ32</accession>
<evidence type="ECO:0000313" key="2">
    <source>
        <dbReference type="Proteomes" id="UP000471360"/>
    </source>
</evidence>
<comment type="caution">
    <text evidence="1">The sequence shown here is derived from an EMBL/GenBank/DDBJ whole genome shotgun (WGS) entry which is preliminary data.</text>
</comment>